<dbReference type="EMBL" id="CM034410">
    <property type="protein sequence ID" value="KAJ0171577.1"/>
    <property type="molecule type" value="Genomic_DNA"/>
</dbReference>
<evidence type="ECO:0000313" key="2">
    <source>
        <dbReference type="Proteomes" id="UP000824533"/>
    </source>
</evidence>
<accession>A0ACC1CJE1</accession>
<proteinExistence type="predicted"/>
<evidence type="ECO:0000313" key="1">
    <source>
        <dbReference type="EMBL" id="KAJ0171577.1"/>
    </source>
</evidence>
<comment type="caution">
    <text evidence="1">The sequence shown here is derived from an EMBL/GenBank/DDBJ whole genome shotgun (WGS) entry which is preliminary data.</text>
</comment>
<protein>
    <submittedName>
        <fullName evidence="1">Uncharacterized protein</fullName>
    </submittedName>
</protein>
<sequence>MITYTFATFVSMMTLHVVAFADDDSKGREVIEKLKCAPPPTQCKITEETLRSTFDREFEVNGKSIHFSTYFKEELSIWCDPKVIAVDDPTFPHFETNVFKQELRIGNCKPPEIAYADAMTKLNITFASLVIYFEKYEDDINLNPNHFQGLNFLQAFTFRTKHFLANYFDIEILKYLSPNISLALKEVILPPFPSWNKFENVIIESGRPWKLSQTWGHCDHLRTLTIREFQVNVLPDGWLANCSKLEELRMEDLRHLRALPERMLENAISLRSLTIKSCKISVIANDFFWHLKNLKYLDMSSNHIRLKANETFMDSLTGLETAYFTQNEMEPQNFGVLRSLKSLKYLNLDYNYWAGVCEDDIYNIIHKRLKTWPYLPSVDSLSFSNTFGRKPCPEWRKAMSSLKFVNLSISGIDEPWNLTFEDIKLIRESGWKIDYTENNHLEILYNEGDYNAVLLEDTDKYVKNQAVIFLKSPVKCNCNWYWFIKTLKERPNHISIPGFSCIQYSGDYTPRPLDDIDPENIMCDLKEDCPIGCKCFKMPRTAAVLVNCTGRGLIKVPIIDNLKKLVIPNNHLSILESKDLPDSLENIDLRNNLLGVVTPDVARTLFSVASRKIQLSGNPIVCQCENKEFLELLYLNKQKVLDYENITCIDGVLTSPINTIELQSLCSSKMFSITLILLGCIIVFIILAGGIYYFKRSKINSFLAKHGIKCVEQDSDINKIYDAFISFSHEDTFFVTDELMPVLEDANGFKLCVHSRDWMIGDWIPAQIARSVQDSRRTIIVLSNNFLSSIWALLEFRTAHTQAFRDKRTRIIIILLEDLTSEVAIDDEIQEYLATNTYVKWGDANFWQKLLKALRYRENEKKIIEAGEKVARLYRSDDPPITLKAICNSKVDSSEIDLQE</sequence>
<reference evidence="1 2" key="1">
    <citation type="journal article" date="2021" name="Front. Genet.">
        <title>Chromosome-Level Genome Assembly Reveals Significant Gene Expansion in the Toll and IMD Signaling Pathways of Dendrolimus kikuchii.</title>
        <authorList>
            <person name="Zhou J."/>
            <person name="Wu P."/>
            <person name="Xiong Z."/>
            <person name="Liu N."/>
            <person name="Zhao N."/>
            <person name="Ji M."/>
            <person name="Qiu Y."/>
            <person name="Yang B."/>
        </authorList>
    </citation>
    <scope>NUCLEOTIDE SEQUENCE [LARGE SCALE GENOMIC DNA]</scope>
    <source>
        <tissue evidence="1">Thorax excepted</tissue>
    </source>
</reference>
<dbReference type="Proteomes" id="UP000824533">
    <property type="component" value="Linkage Group LG24"/>
</dbReference>
<name>A0ACC1CJE1_9NEOP</name>
<organism evidence="1 2">
    <name type="scientific">Dendrolimus kikuchii</name>
    <dbReference type="NCBI Taxonomy" id="765133"/>
    <lineage>
        <taxon>Eukaryota</taxon>
        <taxon>Metazoa</taxon>
        <taxon>Ecdysozoa</taxon>
        <taxon>Arthropoda</taxon>
        <taxon>Hexapoda</taxon>
        <taxon>Insecta</taxon>
        <taxon>Pterygota</taxon>
        <taxon>Neoptera</taxon>
        <taxon>Endopterygota</taxon>
        <taxon>Lepidoptera</taxon>
        <taxon>Glossata</taxon>
        <taxon>Ditrysia</taxon>
        <taxon>Bombycoidea</taxon>
        <taxon>Lasiocampidae</taxon>
        <taxon>Dendrolimus</taxon>
    </lineage>
</organism>
<gene>
    <name evidence="1" type="ORF">K1T71_013127</name>
</gene>
<keyword evidence="2" id="KW-1185">Reference proteome</keyword>